<dbReference type="InterPro" id="IPR008402">
    <property type="entry name" value="APC_su15/mnd2"/>
</dbReference>
<sequence length="403" mass="44369">MFSILPDLMPRDSHSLWYTSSRNPNYTSLPPFDPSSISDNVLTTTVPSANPTQNTPAPNATPTSRSSNALSAAAQIIERSPLGRLRAEELLMERRSAAVSNFGSTWLKPPGLSKTLFQIREEQREAEEHAEAMRREMLAQELVEAEAEAAAAAAAEAMGEGVGMEGEEDDMMMEGEEARDLDEDIPDADEGGFGYDGASDEEHEEEEDSDGEDEEEEEEEEDGEEHEMSHLQMQQSRRAQQRELATQTASIRATEDRMRQVMARGGSQSGHIDEDFYGAEEDIDEEEQGQMLDEDNLLSGDAHLEAEVEHSLDMDMDANLDDDIPEAELSGGYEHTDSEASLSSDGDGHNLSYARSSRMLHPRSSLRRSQGPRSSLDISGFLSRDGSSVMGSSPHIRSANHEN</sequence>
<evidence type="ECO:0000256" key="1">
    <source>
        <dbReference type="SAM" id="Coils"/>
    </source>
</evidence>
<dbReference type="Proteomes" id="UP001303760">
    <property type="component" value="Unassembled WGS sequence"/>
</dbReference>
<reference evidence="3" key="2">
    <citation type="submission" date="2023-05" db="EMBL/GenBank/DDBJ databases">
        <authorList>
            <consortium name="Lawrence Berkeley National Laboratory"/>
            <person name="Steindorff A."/>
            <person name="Hensen N."/>
            <person name="Bonometti L."/>
            <person name="Westerberg I."/>
            <person name="Brannstrom I.O."/>
            <person name="Guillou S."/>
            <person name="Cros-Aarteil S."/>
            <person name="Calhoun S."/>
            <person name="Haridas S."/>
            <person name="Kuo A."/>
            <person name="Mondo S."/>
            <person name="Pangilinan J."/>
            <person name="Riley R."/>
            <person name="Labutti K."/>
            <person name="Andreopoulos B."/>
            <person name="Lipzen A."/>
            <person name="Chen C."/>
            <person name="Yanf M."/>
            <person name="Daum C."/>
            <person name="Ng V."/>
            <person name="Clum A."/>
            <person name="Ohm R."/>
            <person name="Martin F."/>
            <person name="Silar P."/>
            <person name="Natvig D."/>
            <person name="Lalanne C."/>
            <person name="Gautier V."/>
            <person name="Ament-Velasquez S.L."/>
            <person name="Kruys A."/>
            <person name="Hutchinson M.I."/>
            <person name="Powell A.J."/>
            <person name="Barry K."/>
            <person name="Miller A.N."/>
            <person name="Grigoriev I.V."/>
            <person name="Debuchy R."/>
            <person name="Gladieux P."/>
            <person name="Thoren M.H."/>
            <person name="Johannesson H."/>
        </authorList>
    </citation>
    <scope>NUCLEOTIDE SEQUENCE</scope>
    <source>
        <strain evidence="3">CBS 532.94</strain>
    </source>
</reference>
<feature type="compositionally biased region" description="Acidic residues" evidence="2">
    <location>
        <begin position="275"/>
        <end position="296"/>
    </location>
</feature>
<feature type="compositionally biased region" description="Polar residues" evidence="2">
    <location>
        <begin position="35"/>
        <end position="46"/>
    </location>
</feature>
<feature type="compositionally biased region" description="Acidic residues" evidence="2">
    <location>
        <begin position="176"/>
        <end position="190"/>
    </location>
</feature>
<feature type="compositionally biased region" description="Polar residues" evidence="2">
    <location>
        <begin position="231"/>
        <end position="251"/>
    </location>
</feature>
<keyword evidence="4" id="KW-1185">Reference proteome</keyword>
<proteinExistence type="predicted"/>
<evidence type="ECO:0000313" key="4">
    <source>
        <dbReference type="Proteomes" id="UP001303760"/>
    </source>
</evidence>
<evidence type="ECO:0000313" key="3">
    <source>
        <dbReference type="EMBL" id="KAK4240307.1"/>
    </source>
</evidence>
<feature type="region of interest" description="Disordered" evidence="2">
    <location>
        <begin position="28"/>
        <end position="71"/>
    </location>
</feature>
<evidence type="ECO:0000256" key="2">
    <source>
        <dbReference type="SAM" id="MobiDB-lite"/>
    </source>
</evidence>
<dbReference type="GO" id="GO:0005680">
    <property type="term" value="C:anaphase-promoting complex"/>
    <property type="evidence" value="ECO:0007669"/>
    <property type="project" value="InterPro"/>
</dbReference>
<feature type="region of interest" description="Disordered" evidence="2">
    <location>
        <begin position="176"/>
        <end position="403"/>
    </location>
</feature>
<feature type="compositionally biased region" description="Polar residues" evidence="2">
    <location>
        <begin position="367"/>
        <end position="377"/>
    </location>
</feature>
<reference evidence="3" key="1">
    <citation type="journal article" date="2023" name="Mol. Phylogenet. Evol.">
        <title>Genome-scale phylogeny and comparative genomics of the fungal order Sordariales.</title>
        <authorList>
            <person name="Hensen N."/>
            <person name="Bonometti L."/>
            <person name="Westerberg I."/>
            <person name="Brannstrom I.O."/>
            <person name="Guillou S."/>
            <person name="Cros-Aarteil S."/>
            <person name="Calhoun S."/>
            <person name="Haridas S."/>
            <person name="Kuo A."/>
            <person name="Mondo S."/>
            <person name="Pangilinan J."/>
            <person name="Riley R."/>
            <person name="LaButti K."/>
            <person name="Andreopoulos B."/>
            <person name="Lipzen A."/>
            <person name="Chen C."/>
            <person name="Yan M."/>
            <person name="Daum C."/>
            <person name="Ng V."/>
            <person name="Clum A."/>
            <person name="Steindorff A."/>
            <person name="Ohm R.A."/>
            <person name="Martin F."/>
            <person name="Silar P."/>
            <person name="Natvig D.O."/>
            <person name="Lalanne C."/>
            <person name="Gautier V."/>
            <person name="Ament-Velasquez S.L."/>
            <person name="Kruys A."/>
            <person name="Hutchinson M.I."/>
            <person name="Powell A.J."/>
            <person name="Barry K."/>
            <person name="Miller A.N."/>
            <person name="Grigoriev I.V."/>
            <person name="Debuchy R."/>
            <person name="Gladieux P."/>
            <person name="Hiltunen Thoren M."/>
            <person name="Johannesson H."/>
        </authorList>
    </citation>
    <scope>NUCLEOTIDE SEQUENCE</scope>
    <source>
        <strain evidence="3">CBS 532.94</strain>
    </source>
</reference>
<feature type="compositionally biased region" description="Basic and acidic residues" evidence="2">
    <location>
        <begin position="302"/>
        <end position="313"/>
    </location>
</feature>
<feature type="coiled-coil region" evidence="1">
    <location>
        <begin position="116"/>
        <end position="155"/>
    </location>
</feature>
<dbReference type="Pfam" id="PF05841">
    <property type="entry name" value="Apc15p"/>
    <property type="match status" value="1"/>
</dbReference>
<feature type="compositionally biased region" description="Acidic residues" evidence="2">
    <location>
        <begin position="198"/>
        <end position="225"/>
    </location>
</feature>
<protein>
    <submittedName>
        <fullName evidence="3">Apc15p protein-domain-containing protein</fullName>
    </submittedName>
</protein>
<feature type="compositionally biased region" description="Low complexity" evidence="2">
    <location>
        <begin position="47"/>
        <end position="67"/>
    </location>
</feature>
<comment type="caution">
    <text evidence="3">The sequence shown here is derived from an EMBL/GenBank/DDBJ whole genome shotgun (WGS) entry which is preliminary data.</text>
</comment>
<accession>A0AAN7CFV4</accession>
<keyword evidence="1" id="KW-0175">Coiled coil</keyword>
<feature type="compositionally biased region" description="Acidic residues" evidence="2">
    <location>
        <begin position="314"/>
        <end position="326"/>
    </location>
</feature>
<name>A0AAN7CFV4_9PEZI</name>
<gene>
    <name evidence="3" type="ORF">C8A03DRAFT_31610</name>
</gene>
<dbReference type="GO" id="GO:0031145">
    <property type="term" value="P:anaphase-promoting complex-dependent catabolic process"/>
    <property type="evidence" value="ECO:0007669"/>
    <property type="project" value="InterPro"/>
</dbReference>
<dbReference type="AlphaFoldDB" id="A0AAN7CFV4"/>
<dbReference type="EMBL" id="MU860043">
    <property type="protein sequence ID" value="KAK4240307.1"/>
    <property type="molecule type" value="Genomic_DNA"/>
</dbReference>
<organism evidence="3 4">
    <name type="scientific">Achaetomium macrosporum</name>
    <dbReference type="NCBI Taxonomy" id="79813"/>
    <lineage>
        <taxon>Eukaryota</taxon>
        <taxon>Fungi</taxon>
        <taxon>Dikarya</taxon>
        <taxon>Ascomycota</taxon>
        <taxon>Pezizomycotina</taxon>
        <taxon>Sordariomycetes</taxon>
        <taxon>Sordariomycetidae</taxon>
        <taxon>Sordariales</taxon>
        <taxon>Chaetomiaceae</taxon>
        <taxon>Achaetomium</taxon>
    </lineage>
</organism>